<dbReference type="SMART" id="SM00283">
    <property type="entry name" value="MA"/>
    <property type="match status" value="1"/>
</dbReference>
<evidence type="ECO:0000256" key="6">
    <source>
        <dbReference type="SAM" id="Phobius"/>
    </source>
</evidence>
<keyword evidence="2" id="KW-0997">Cell inner membrane</keyword>
<evidence type="ECO:0000259" key="8">
    <source>
        <dbReference type="PROSITE" id="PS50112"/>
    </source>
</evidence>
<evidence type="ECO:0000256" key="4">
    <source>
        <dbReference type="ARBA" id="ARBA00029447"/>
    </source>
</evidence>
<dbReference type="CDD" id="cd00130">
    <property type="entry name" value="PAS"/>
    <property type="match status" value="1"/>
</dbReference>
<dbReference type="Pfam" id="PF00015">
    <property type="entry name" value="MCPsignal"/>
    <property type="match status" value="1"/>
</dbReference>
<feature type="transmembrane region" description="Helical" evidence="6">
    <location>
        <begin position="156"/>
        <end position="189"/>
    </location>
</feature>
<dbReference type="Gene3D" id="3.30.450.20">
    <property type="entry name" value="PAS domain"/>
    <property type="match status" value="1"/>
</dbReference>
<dbReference type="RefSeq" id="WP_073324234.1">
    <property type="nucleotide sequence ID" value="NZ_FQWD01000005.1"/>
</dbReference>
<evidence type="ECO:0000256" key="3">
    <source>
        <dbReference type="ARBA" id="ARBA00023224"/>
    </source>
</evidence>
<dbReference type="SUPFAM" id="SSF58104">
    <property type="entry name" value="Methyl-accepting chemotaxis protein (MCP) signaling domain"/>
    <property type="match status" value="1"/>
</dbReference>
<evidence type="ECO:0000259" key="7">
    <source>
        <dbReference type="PROSITE" id="PS50111"/>
    </source>
</evidence>
<reference evidence="11" key="1">
    <citation type="submission" date="2016-11" db="EMBL/GenBank/DDBJ databases">
        <authorList>
            <person name="Varghese N."/>
            <person name="Submissions S."/>
        </authorList>
    </citation>
    <scope>NUCLEOTIDE SEQUENCE [LARGE SCALE GENOMIC DNA]</scope>
    <source>
        <strain evidence="11">CGMCC 1.8995</strain>
    </source>
</reference>
<evidence type="ECO:0000256" key="1">
    <source>
        <dbReference type="ARBA" id="ARBA00004429"/>
    </source>
</evidence>
<dbReference type="InterPro" id="IPR035965">
    <property type="entry name" value="PAS-like_dom_sf"/>
</dbReference>
<dbReference type="SUPFAM" id="SSF55785">
    <property type="entry name" value="PYP-like sensor domain (PAS domain)"/>
    <property type="match status" value="1"/>
</dbReference>
<evidence type="ECO:0000259" key="9">
    <source>
        <dbReference type="PROSITE" id="PS50192"/>
    </source>
</evidence>
<feature type="domain" description="PAS" evidence="8">
    <location>
        <begin position="21"/>
        <end position="76"/>
    </location>
</feature>
<comment type="similarity">
    <text evidence="4">Belongs to the methyl-accepting chemotaxis (MCP) protein family.</text>
</comment>
<dbReference type="InterPro" id="IPR013655">
    <property type="entry name" value="PAS_fold_3"/>
</dbReference>
<gene>
    <name evidence="10" type="ORF">SAMN05216361_3271</name>
</gene>
<protein>
    <submittedName>
        <fullName evidence="10">Aerotaxis receptor</fullName>
    </submittedName>
</protein>
<evidence type="ECO:0000256" key="2">
    <source>
        <dbReference type="ARBA" id="ARBA00022519"/>
    </source>
</evidence>
<dbReference type="CDD" id="cd11386">
    <property type="entry name" value="MCP_signal"/>
    <property type="match status" value="1"/>
</dbReference>
<keyword evidence="3 5" id="KW-0807">Transducer</keyword>
<dbReference type="PANTHER" id="PTHR32089">
    <property type="entry name" value="METHYL-ACCEPTING CHEMOTAXIS PROTEIN MCPB"/>
    <property type="match status" value="1"/>
</dbReference>
<dbReference type="FunFam" id="1.10.287.950:FF:000001">
    <property type="entry name" value="Methyl-accepting chemotaxis sensory transducer"/>
    <property type="match status" value="1"/>
</dbReference>
<dbReference type="Pfam" id="PF08447">
    <property type="entry name" value="PAS_3"/>
    <property type="match status" value="1"/>
</dbReference>
<feature type="domain" description="T-SNARE coiled-coil homology" evidence="9">
    <location>
        <begin position="436"/>
        <end position="481"/>
    </location>
</feature>
<dbReference type="GO" id="GO:0006935">
    <property type="term" value="P:chemotaxis"/>
    <property type="evidence" value="ECO:0007669"/>
    <property type="project" value="InterPro"/>
</dbReference>
<dbReference type="InterPro" id="IPR004089">
    <property type="entry name" value="MCPsignal_dom"/>
</dbReference>
<dbReference type="GO" id="GO:0007165">
    <property type="term" value="P:signal transduction"/>
    <property type="evidence" value="ECO:0007669"/>
    <property type="project" value="UniProtKB-KW"/>
</dbReference>
<keyword evidence="10" id="KW-0675">Receptor</keyword>
<dbReference type="GO" id="GO:0004888">
    <property type="term" value="F:transmembrane signaling receptor activity"/>
    <property type="evidence" value="ECO:0007669"/>
    <property type="project" value="InterPro"/>
</dbReference>
<dbReference type="EMBL" id="FQWD01000005">
    <property type="protein sequence ID" value="SHG90075.1"/>
    <property type="molecule type" value="Genomic_DNA"/>
</dbReference>
<keyword evidence="11" id="KW-1185">Reference proteome</keyword>
<dbReference type="InterPro" id="IPR000727">
    <property type="entry name" value="T_SNARE_dom"/>
</dbReference>
<dbReference type="Proteomes" id="UP000184520">
    <property type="component" value="Unassembled WGS sequence"/>
</dbReference>
<dbReference type="PANTHER" id="PTHR32089:SF74">
    <property type="entry name" value="METHYL-ACCEPTING CHEMOTAXIS PROTEIN AER"/>
    <property type="match status" value="1"/>
</dbReference>
<keyword evidence="6" id="KW-0472">Membrane</keyword>
<dbReference type="PROSITE" id="PS50192">
    <property type="entry name" value="T_SNARE"/>
    <property type="match status" value="1"/>
</dbReference>
<dbReference type="PROSITE" id="PS50111">
    <property type="entry name" value="CHEMOTAXIS_TRANSDUC_2"/>
    <property type="match status" value="1"/>
</dbReference>
<keyword evidence="6" id="KW-1133">Transmembrane helix</keyword>
<accession>A0A1M5NKV9</accession>
<organism evidence="10 11">
    <name type="scientific">Marisediminitalea aggregata</name>
    <dbReference type="NCBI Taxonomy" id="634436"/>
    <lineage>
        <taxon>Bacteria</taxon>
        <taxon>Pseudomonadati</taxon>
        <taxon>Pseudomonadota</taxon>
        <taxon>Gammaproteobacteria</taxon>
        <taxon>Alteromonadales</taxon>
        <taxon>Alteromonadaceae</taxon>
        <taxon>Marisediminitalea</taxon>
    </lineage>
</organism>
<dbReference type="AlphaFoldDB" id="A0A1M5NKV9"/>
<dbReference type="PROSITE" id="PS50112">
    <property type="entry name" value="PAS"/>
    <property type="match status" value="1"/>
</dbReference>
<feature type="domain" description="Methyl-accepting transducer" evidence="7">
    <location>
        <begin position="249"/>
        <end position="485"/>
    </location>
</feature>
<evidence type="ECO:0000313" key="11">
    <source>
        <dbReference type="Proteomes" id="UP000184520"/>
    </source>
</evidence>
<comment type="subcellular location">
    <subcellularLocation>
        <location evidence="1">Cell inner membrane</location>
        <topology evidence="1">Multi-pass membrane protein</topology>
    </subcellularLocation>
</comment>
<dbReference type="PRINTS" id="PR00260">
    <property type="entry name" value="CHEMTRNSDUCR"/>
</dbReference>
<evidence type="ECO:0000313" key="10">
    <source>
        <dbReference type="EMBL" id="SHG90075.1"/>
    </source>
</evidence>
<dbReference type="STRING" id="634436.SAMN05216361_3271"/>
<name>A0A1M5NKV9_9ALTE</name>
<evidence type="ECO:0000256" key="5">
    <source>
        <dbReference type="PROSITE-ProRule" id="PRU00284"/>
    </source>
</evidence>
<dbReference type="InterPro" id="IPR004090">
    <property type="entry name" value="Chemotax_Me-accpt_rcpt"/>
</dbReference>
<dbReference type="Gene3D" id="1.10.287.950">
    <property type="entry name" value="Methyl-accepting chemotaxis protein"/>
    <property type="match status" value="1"/>
</dbReference>
<dbReference type="GO" id="GO:0005886">
    <property type="term" value="C:plasma membrane"/>
    <property type="evidence" value="ECO:0007669"/>
    <property type="project" value="UniProtKB-SubCell"/>
</dbReference>
<proteinExistence type="inferred from homology"/>
<keyword evidence="2" id="KW-1003">Cell membrane</keyword>
<sequence>MRNNQPVTQREYKFPKEYRLISATDERGIITHCNEEFVEVSGYSREELIGKNHNLVRHPDMPPGVFKEMWQTLQAGRIWMGLVKNRRKNGDHYWVSAFVTPVYEGDRIAGYESVRVPALEHEIARASSRYARILEGKSAAPASELYSYFIKKFSMYWVPGIPLVAFLAFMAGWMPAVATAVVLVIMAFWQFKATESDWEALISLSPDSYDSPVVSQTYFSDFGAVARGKLVLGCELARSRTALTRIKDSASGLEEIANTTHQQAERTSSAVVQQNQATQQIASAVTQMSQSIQEVAERVENNAESAKTAASNVNTGNQKAESAAAAIVELKEVVESISKTVTELAQSTSDIGEAASIISSIADQTNLLALNAAIEAARAGEQGRGFAVVADEVRALASKTRESTDKIHDIIQVLASRSERAVTVSTRGLESAQQGAEIVEETRRALSEINTAVKGISEMTMEMSAAVEEQSSVAEHINQQVVEIADGAADTQRSSEASLAASERLHATIGDVNGVIKRFNFKGEIG</sequence>
<dbReference type="OrthoDB" id="5675566at2"/>
<keyword evidence="6" id="KW-0812">Transmembrane</keyword>
<dbReference type="NCBIfam" id="TIGR00229">
    <property type="entry name" value="sensory_box"/>
    <property type="match status" value="1"/>
</dbReference>
<dbReference type="InterPro" id="IPR000014">
    <property type="entry name" value="PAS"/>
</dbReference>